<dbReference type="EMBL" id="JAWWNJ010000120">
    <property type="protein sequence ID" value="KAK6988762.1"/>
    <property type="molecule type" value="Genomic_DNA"/>
</dbReference>
<evidence type="ECO:0000256" key="1">
    <source>
        <dbReference type="SAM" id="MobiDB-lite"/>
    </source>
</evidence>
<dbReference type="Proteomes" id="UP001362999">
    <property type="component" value="Unassembled WGS sequence"/>
</dbReference>
<reference evidence="2 3" key="1">
    <citation type="journal article" date="2024" name="J Genomics">
        <title>Draft genome sequencing and assembly of Favolaschia claudopus CIRM-BRFM 2984 isolated from oak limbs.</title>
        <authorList>
            <person name="Navarro D."/>
            <person name="Drula E."/>
            <person name="Chaduli D."/>
            <person name="Cazenave R."/>
            <person name="Ahrendt S."/>
            <person name="Wang J."/>
            <person name="Lipzen A."/>
            <person name="Daum C."/>
            <person name="Barry K."/>
            <person name="Grigoriev I.V."/>
            <person name="Favel A."/>
            <person name="Rosso M.N."/>
            <person name="Martin F."/>
        </authorList>
    </citation>
    <scope>NUCLEOTIDE SEQUENCE [LARGE SCALE GENOMIC DNA]</scope>
    <source>
        <strain evidence="2 3">CIRM-BRFM 2984</strain>
    </source>
</reference>
<feature type="region of interest" description="Disordered" evidence="1">
    <location>
        <begin position="171"/>
        <end position="198"/>
    </location>
</feature>
<comment type="caution">
    <text evidence="2">The sequence shown here is derived from an EMBL/GenBank/DDBJ whole genome shotgun (WGS) entry which is preliminary data.</text>
</comment>
<organism evidence="2 3">
    <name type="scientific">Favolaschia claudopus</name>
    <dbReference type="NCBI Taxonomy" id="2862362"/>
    <lineage>
        <taxon>Eukaryota</taxon>
        <taxon>Fungi</taxon>
        <taxon>Dikarya</taxon>
        <taxon>Basidiomycota</taxon>
        <taxon>Agaricomycotina</taxon>
        <taxon>Agaricomycetes</taxon>
        <taxon>Agaricomycetidae</taxon>
        <taxon>Agaricales</taxon>
        <taxon>Marasmiineae</taxon>
        <taxon>Mycenaceae</taxon>
        <taxon>Favolaschia</taxon>
    </lineage>
</organism>
<accession>A0AAV9ZRH7</accession>
<keyword evidence="3" id="KW-1185">Reference proteome</keyword>
<dbReference type="AlphaFoldDB" id="A0AAV9ZRH7"/>
<gene>
    <name evidence="2" type="ORF">R3P38DRAFT_2804227</name>
</gene>
<feature type="region of interest" description="Disordered" evidence="1">
    <location>
        <begin position="521"/>
        <end position="574"/>
    </location>
</feature>
<name>A0AAV9ZRH7_9AGAR</name>
<protein>
    <submittedName>
        <fullName evidence="2">Uncharacterized protein</fullName>
    </submittedName>
</protein>
<evidence type="ECO:0000313" key="3">
    <source>
        <dbReference type="Proteomes" id="UP001362999"/>
    </source>
</evidence>
<evidence type="ECO:0000313" key="2">
    <source>
        <dbReference type="EMBL" id="KAK6988762.1"/>
    </source>
</evidence>
<feature type="compositionally biased region" description="Polar residues" evidence="1">
    <location>
        <begin position="177"/>
        <end position="192"/>
    </location>
</feature>
<proteinExistence type="predicted"/>
<sequence length="614" mass="67316">MTEIGKFFVSRKLPISFGASNHRISLELNPAQLLQFLSFLTQAPEPPAVIAPQPPSLPPPTIPKWNISQNCHLRIPQNSPNTLPGAVAMPVVTPLRVAVEWLYLPSITTSTENTLTSMGTATIDLSTQKSRRLRTTIAAGLLAHPNKAYPLVHLSPLYVLAVPAAAAERMPAPPLSRTPSPSHPNQHITNTFRPRPAWSRRCCDDAGQNVSSSPPPMSVSQLLDRALQCRPLKNLAIDEGFVANRNGIQSLRIGIDAVSWLSEPNITLQDICCRLCRLLGLCVTAVFLFDKTATQDPLAAPFNALIEAFGFYSCLTTLWVPKAPDFAALRKLWRCFFQWRSVASIPQGFLSAFVSALQNELQVLQAHVLHNTVAETIPPLSSFLSIRGHSRTAFKVDVFIAPIIAAICEGAGPPSAKMCVTVPRQILARTLPLLVQHYEKCSPIRVNAQTTHSQPILGSTAGPQIAPHLHRDARSRRFGGRVYSGAFIYALKAHHASHPLEAGGMDEYLRLVIAGIIQEGQEEEKENIDSNTSSEGKKPGGRKKKDSEKSSATAQTLAQNTRDARAKYTNAENTTNAYKGYLARGAEFLASVVVERKKREAEDPTWHQQKRLVQ</sequence>
<feature type="compositionally biased region" description="Polar residues" evidence="1">
    <location>
        <begin position="550"/>
        <end position="561"/>
    </location>
</feature>